<dbReference type="EMBL" id="JWZT01001984">
    <property type="protein sequence ID" value="KII70731.1"/>
    <property type="molecule type" value="Genomic_DNA"/>
</dbReference>
<accession>A0A0C2MTT1</accession>
<evidence type="ECO:0000313" key="1">
    <source>
        <dbReference type="EMBL" id="KII70731.1"/>
    </source>
</evidence>
<dbReference type="InterPro" id="IPR050951">
    <property type="entry name" value="Retrovirus_Pol_polyprotein"/>
</dbReference>
<keyword evidence="2" id="KW-1185">Reference proteome</keyword>
<comment type="caution">
    <text evidence="1">The sequence shown here is derived from an EMBL/GenBank/DDBJ whole genome shotgun (WGS) entry which is preliminary data.</text>
</comment>
<dbReference type="Proteomes" id="UP000031668">
    <property type="component" value="Unassembled WGS sequence"/>
</dbReference>
<protein>
    <recommendedName>
        <fullName evidence="3">Reverse transcriptase domain-containing protein</fullName>
    </recommendedName>
</protein>
<evidence type="ECO:0008006" key="3">
    <source>
        <dbReference type="Google" id="ProtNLM"/>
    </source>
</evidence>
<reference evidence="1 2" key="1">
    <citation type="journal article" date="2014" name="Genome Biol. Evol.">
        <title>The genome of the myxosporean Thelohanellus kitauei shows adaptations to nutrient acquisition within its fish host.</title>
        <authorList>
            <person name="Yang Y."/>
            <person name="Xiong J."/>
            <person name="Zhou Z."/>
            <person name="Huo F."/>
            <person name="Miao W."/>
            <person name="Ran C."/>
            <person name="Liu Y."/>
            <person name="Zhang J."/>
            <person name="Feng J."/>
            <person name="Wang M."/>
            <person name="Wang M."/>
            <person name="Wang L."/>
            <person name="Yao B."/>
        </authorList>
    </citation>
    <scope>NUCLEOTIDE SEQUENCE [LARGE SCALE GENOMIC DNA]</scope>
    <source>
        <strain evidence="1">Wuqing</strain>
    </source>
</reference>
<organism evidence="1 2">
    <name type="scientific">Thelohanellus kitauei</name>
    <name type="common">Myxosporean</name>
    <dbReference type="NCBI Taxonomy" id="669202"/>
    <lineage>
        <taxon>Eukaryota</taxon>
        <taxon>Metazoa</taxon>
        <taxon>Cnidaria</taxon>
        <taxon>Myxozoa</taxon>
        <taxon>Myxosporea</taxon>
        <taxon>Bivalvulida</taxon>
        <taxon>Platysporina</taxon>
        <taxon>Myxobolidae</taxon>
        <taxon>Thelohanellus</taxon>
    </lineage>
</organism>
<dbReference type="PANTHER" id="PTHR37984:SF5">
    <property type="entry name" value="PROTEIN NYNRIN-LIKE"/>
    <property type="match status" value="1"/>
</dbReference>
<gene>
    <name evidence="1" type="ORF">RF11_06012</name>
</gene>
<evidence type="ECO:0000313" key="2">
    <source>
        <dbReference type="Proteomes" id="UP000031668"/>
    </source>
</evidence>
<dbReference type="PANTHER" id="PTHR37984">
    <property type="entry name" value="PROTEIN CBG26694"/>
    <property type="match status" value="1"/>
</dbReference>
<name>A0A0C2MTT1_THEKT</name>
<proteinExistence type="predicted"/>
<dbReference type="SUPFAM" id="SSF56672">
    <property type="entry name" value="DNA/RNA polymerases"/>
    <property type="match status" value="1"/>
</dbReference>
<dbReference type="InterPro" id="IPR043502">
    <property type="entry name" value="DNA/RNA_pol_sf"/>
</dbReference>
<dbReference type="AlphaFoldDB" id="A0A0C2MTT1"/>
<sequence length="220" mass="25424">MDDSIVSGASFDDHVSTLKNVLFILEQTLFKKYVTYLGRIISYEGMWPESLRVLANIKLPKPSNIAELECFIGSVNFLIKIYSELCDYNRPFEFIETKNANSNVLSRLPCGYDSKFDQKFSQLIISIKVINIPINENKIGIKTIKDEILRQISSNVMSEWPKIQMNSPLFWFYINREHLYIEADCRITNRSFLHVIIQSLHAEMIQLIHKGHIGSVLCSL</sequence>